<proteinExistence type="predicted"/>
<protein>
    <submittedName>
        <fullName evidence="4">LLM class flavin-dependent oxidoreductase</fullName>
    </submittedName>
</protein>
<dbReference type="InterPro" id="IPR023934">
    <property type="entry name" value="LLM_FMN-dep_put"/>
</dbReference>
<evidence type="ECO:0000259" key="3">
    <source>
        <dbReference type="Pfam" id="PF00296"/>
    </source>
</evidence>
<feature type="domain" description="Luciferase-like" evidence="3">
    <location>
        <begin position="1"/>
        <end position="296"/>
    </location>
</feature>
<gene>
    <name evidence="4" type="ORF">D5R93_03810</name>
</gene>
<dbReference type="Proteomes" id="UP000273001">
    <property type="component" value="Chromosome"/>
</dbReference>
<dbReference type="NCBIfam" id="TIGR04036">
    <property type="entry name" value="LLM_CE1758_fam"/>
    <property type="match status" value="1"/>
</dbReference>
<evidence type="ECO:0000313" key="5">
    <source>
        <dbReference type="Proteomes" id="UP000273001"/>
    </source>
</evidence>
<name>A0ABM6Z2D6_9ACTO</name>
<dbReference type="RefSeq" id="WP_119835861.1">
    <property type="nucleotide sequence ID" value="NZ_CP032514.1"/>
</dbReference>
<evidence type="ECO:0000256" key="2">
    <source>
        <dbReference type="ARBA" id="ARBA00023033"/>
    </source>
</evidence>
<accession>A0ABM6Z2D6</accession>
<dbReference type="InterPro" id="IPR050766">
    <property type="entry name" value="Bact_Lucif_Oxidored"/>
</dbReference>
<dbReference type="EMBL" id="CP032514">
    <property type="protein sequence ID" value="AYD89399.1"/>
    <property type="molecule type" value="Genomic_DNA"/>
</dbReference>
<evidence type="ECO:0000256" key="1">
    <source>
        <dbReference type="ARBA" id="ARBA00023002"/>
    </source>
</evidence>
<dbReference type="PANTHER" id="PTHR30137:SF8">
    <property type="entry name" value="BLR5498 PROTEIN"/>
    <property type="match status" value="1"/>
</dbReference>
<dbReference type="Gene3D" id="3.20.20.30">
    <property type="entry name" value="Luciferase-like domain"/>
    <property type="match status" value="1"/>
</dbReference>
<organism evidence="4 5">
    <name type="scientific">Actinomyces lilanjuaniae</name>
    <dbReference type="NCBI Taxonomy" id="2321394"/>
    <lineage>
        <taxon>Bacteria</taxon>
        <taxon>Bacillati</taxon>
        <taxon>Actinomycetota</taxon>
        <taxon>Actinomycetes</taxon>
        <taxon>Actinomycetales</taxon>
        <taxon>Actinomycetaceae</taxon>
        <taxon>Actinomyces</taxon>
    </lineage>
</organism>
<evidence type="ECO:0000313" key="4">
    <source>
        <dbReference type="EMBL" id="AYD89399.1"/>
    </source>
</evidence>
<keyword evidence="2" id="KW-0503">Monooxygenase</keyword>
<dbReference type="Pfam" id="PF00296">
    <property type="entry name" value="Bac_luciferase"/>
    <property type="match status" value="1"/>
</dbReference>
<dbReference type="InterPro" id="IPR011251">
    <property type="entry name" value="Luciferase-like_dom"/>
</dbReference>
<dbReference type="PANTHER" id="PTHR30137">
    <property type="entry name" value="LUCIFERASE-LIKE MONOOXYGENASE"/>
    <property type="match status" value="1"/>
</dbReference>
<dbReference type="SUPFAM" id="SSF51679">
    <property type="entry name" value="Bacterial luciferase-like"/>
    <property type="match status" value="1"/>
</dbReference>
<sequence>MQFGVFTVGDIVTDPATGQAPSEHQRIRNTVEMAVASEQLGLDFFGTGEHHNPPFVPSSPVALLAHVAARTQRLLLTTSTTLITTNDPVRIAEEYAYLQHLADGRVDLMMGRGNTGPVYPWFGQDIRKGISLAVEHYDLLRQLWRETNVDWEGEFRTPLTDFTSMPRPLDGVPPFVWHASIRSPQIAEQAAYYGDGFLHNNIFWPIDHVRKMVELYRERFAHYGHGTPEQAVVGLGGQLFVAETRTKAVERFEPYFRNSYVYQGADLEEMVRHTPLAVGTAQQVVDKYLTYRDQVGDYQRQAFIIDMGGMPHAEVMRQLEVLGTTVVPALRAELEGSRPAGVPEAPLHPRHRALLEGGEPPAEEPFALVGDFDPLTGRKVRI</sequence>
<dbReference type="InterPro" id="IPR036661">
    <property type="entry name" value="Luciferase-like_sf"/>
</dbReference>
<keyword evidence="1" id="KW-0560">Oxidoreductase</keyword>
<keyword evidence="5" id="KW-1185">Reference proteome</keyword>
<reference evidence="4 5" key="1">
    <citation type="submission" date="2018-09" db="EMBL/GenBank/DDBJ databases">
        <authorList>
            <person name="Li J."/>
        </authorList>
    </citation>
    <scope>NUCLEOTIDE SEQUENCE [LARGE SCALE GENOMIC DNA]</scope>
    <source>
        <strain evidence="4 5">2129</strain>
    </source>
</reference>
<dbReference type="CDD" id="cd00347">
    <property type="entry name" value="Flavin_utilizing_monoxygenases"/>
    <property type="match status" value="1"/>
</dbReference>